<feature type="compositionally biased region" description="Low complexity" evidence="1">
    <location>
        <begin position="339"/>
        <end position="366"/>
    </location>
</feature>
<reference evidence="6" key="2">
    <citation type="submission" date="2020-04" db="EMBL/GenBank/DDBJ databases">
        <authorList>
            <consortium name="NCBI Genome Project"/>
        </authorList>
    </citation>
    <scope>NUCLEOTIDE SEQUENCE</scope>
    <source>
        <strain evidence="6">CBS 781.70</strain>
    </source>
</reference>
<organism evidence="4">
    <name type="scientific">Eremomyces bilateralis CBS 781.70</name>
    <dbReference type="NCBI Taxonomy" id="1392243"/>
    <lineage>
        <taxon>Eukaryota</taxon>
        <taxon>Fungi</taxon>
        <taxon>Dikarya</taxon>
        <taxon>Ascomycota</taxon>
        <taxon>Pezizomycotina</taxon>
        <taxon>Dothideomycetes</taxon>
        <taxon>Dothideomycetes incertae sedis</taxon>
        <taxon>Eremomycetales</taxon>
        <taxon>Eremomycetaceae</taxon>
        <taxon>Eremomyces</taxon>
    </lineage>
</organism>
<dbReference type="AlphaFoldDB" id="A0A6G1FXB8"/>
<reference evidence="6" key="3">
    <citation type="submission" date="2025-04" db="UniProtKB">
        <authorList>
            <consortium name="RefSeq"/>
        </authorList>
    </citation>
    <scope>IDENTIFICATION</scope>
    <source>
        <strain evidence="6">CBS 781.70</strain>
    </source>
</reference>
<accession>A0A6G1FXB8</accession>
<sequence>MSGVELAGLVLAVVPVILVASEYHSKLLDPTRTVFLHRRKSIKLATFFSNLHYEVSMLNITIQSLIHDLYVLPEAHRTRLLSDEQDPSYWQEEAVVRALRSRLGLGFDAFREALDEILRNLGKLVKDDTLDIETSLNEIQTPRTSYAKLLALREQFKADKSPEHSRFLDRLKFVIREEKRNAYLDRIEKCNERLDSLLQRSSATYEKTKANQARPESTSTPHMELRPLMHALYSTMGGLWPCSCPHGHEARFCLLKCQDNTPSKASQEVYFDMLMSIRAQATAQYQTWLESKMVVALANESTKKTSNVRFIIEDEDSVAASPTTPSVIEEFMGRASTMDSDTSGTRTPTGTRPRRTTYPDPDTWTTQRPLAYPRRASAPPLTKEQVSDPDEFCKIIRAAGEQKCCPRMLYDGTQIWHITRPSEKRLCVEGSLPDVSLAALLDGKRKLKLKEKRILAVILAHSLLHFCDSPWMRHGTRSSWNKHHISFFYKSKDDVDLIRPYVTTDFQPIQDREDPAEAMYRLHPNPSVLALGVLLLEIEQQAGIESKRENDDLTAEKQEHVNSDLLTALRLFGEQQDDVYEGFHQAIDACLNCQDYFQQFDTEEMDLENDDFREAVYNEIVAPLELELLNGFGVTIDKLGLNGPGSHHPYSGIDLIEDIGFGPFLMREQTNVDL</sequence>
<dbReference type="PANTHER" id="PTHR35186:SF4">
    <property type="entry name" value="PRION-INHIBITION AND PROPAGATION HELO DOMAIN-CONTAINING PROTEIN"/>
    <property type="match status" value="1"/>
</dbReference>
<evidence type="ECO:0000313" key="5">
    <source>
        <dbReference type="Proteomes" id="UP000504638"/>
    </source>
</evidence>
<dbReference type="RefSeq" id="XP_033532055.1">
    <property type="nucleotide sequence ID" value="XM_033678211.1"/>
</dbReference>
<evidence type="ECO:0000313" key="6">
    <source>
        <dbReference type="RefSeq" id="XP_033532055.1"/>
    </source>
</evidence>
<evidence type="ECO:0000313" key="4">
    <source>
        <dbReference type="EMBL" id="KAF1810424.1"/>
    </source>
</evidence>
<dbReference type="Pfam" id="PF24476">
    <property type="entry name" value="DUF7580"/>
    <property type="match status" value="1"/>
</dbReference>
<dbReference type="PANTHER" id="PTHR35186">
    <property type="entry name" value="ANK_REP_REGION DOMAIN-CONTAINING PROTEIN"/>
    <property type="match status" value="1"/>
</dbReference>
<feature type="domain" description="DUF7580" evidence="3">
    <location>
        <begin position="385"/>
        <end position="628"/>
    </location>
</feature>
<evidence type="ECO:0000256" key="1">
    <source>
        <dbReference type="SAM" id="MobiDB-lite"/>
    </source>
</evidence>
<dbReference type="Proteomes" id="UP000504638">
    <property type="component" value="Unplaced"/>
</dbReference>
<protein>
    <recommendedName>
        <fullName evidence="3">DUF7580 domain-containing protein</fullName>
    </recommendedName>
</protein>
<keyword evidence="2" id="KW-0732">Signal</keyword>
<keyword evidence="5" id="KW-1185">Reference proteome</keyword>
<evidence type="ECO:0000256" key="2">
    <source>
        <dbReference type="SAM" id="SignalP"/>
    </source>
</evidence>
<proteinExistence type="predicted"/>
<name>A0A6G1FXB8_9PEZI</name>
<dbReference type="GeneID" id="54418781"/>
<dbReference type="OrthoDB" id="3565018at2759"/>
<gene>
    <name evidence="4 6" type="ORF">P152DRAFT_451168</name>
</gene>
<reference evidence="4 6" key="1">
    <citation type="submission" date="2020-01" db="EMBL/GenBank/DDBJ databases">
        <authorList>
            <consortium name="DOE Joint Genome Institute"/>
            <person name="Haridas S."/>
            <person name="Albert R."/>
            <person name="Binder M."/>
            <person name="Bloem J."/>
            <person name="Labutti K."/>
            <person name="Salamov A."/>
            <person name="Andreopoulos B."/>
            <person name="Baker S.E."/>
            <person name="Barry K."/>
            <person name="Bills G."/>
            <person name="Bluhm B.H."/>
            <person name="Cannon C."/>
            <person name="Castanera R."/>
            <person name="Culley D.E."/>
            <person name="Daum C."/>
            <person name="Ezra D."/>
            <person name="Gonzalez J.B."/>
            <person name="Henrissat B."/>
            <person name="Kuo A."/>
            <person name="Liang C."/>
            <person name="Lipzen A."/>
            <person name="Lutzoni F."/>
            <person name="Magnuson J."/>
            <person name="Mondo S."/>
            <person name="Nolan M."/>
            <person name="Ohm R."/>
            <person name="Pangilinan J."/>
            <person name="Park H.-J."/>
            <person name="Ramirez L."/>
            <person name="Alfaro M."/>
            <person name="Sun H."/>
            <person name="Tritt A."/>
            <person name="Yoshinaga Y."/>
            <person name="Zwiers L.-H."/>
            <person name="Turgeon B.G."/>
            <person name="Goodwin S.B."/>
            <person name="Spatafora J.W."/>
            <person name="Crous P.W."/>
            <person name="Grigoriev I.V."/>
        </authorList>
    </citation>
    <scope>NUCLEOTIDE SEQUENCE</scope>
    <source>
        <strain evidence="4 6">CBS 781.70</strain>
    </source>
</reference>
<dbReference type="InterPro" id="IPR056002">
    <property type="entry name" value="DUF7580"/>
</dbReference>
<feature type="chain" id="PRO_5044631668" description="DUF7580 domain-containing protein" evidence="2">
    <location>
        <begin position="22"/>
        <end position="674"/>
    </location>
</feature>
<dbReference type="EMBL" id="ML975166">
    <property type="protein sequence ID" value="KAF1810424.1"/>
    <property type="molecule type" value="Genomic_DNA"/>
</dbReference>
<evidence type="ECO:0000259" key="3">
    <source>
        <dbReference type="Pfam" id="PF24476"/>
    </source>
</evidence>
<feature type="region of interest" description="Disordered" evidence="1">
    <location>
        <begin position="333"/>
        <end position="370"/>
    </location>
</feature>
<feature type="signal peptide" evidence="2">
    <location>
        <begin position="1"/>
        <end position="21"/>
    </location>
</feature>